<dbReference type="SUPFAM" id="SSF141072">
    <property type="entry name" value="CalX-like"/>
    <property type="match status" value="4"/>
</dbReference>
<dbReference type="InterPro" id="IPR013783">
    <property type="entry name" value="Ig-like_fold"/>
</dbReference>
<dbReference type="Pfam" id="PF17957">
    <property type="entry name" value="Big_7"/>
    <property type="match status" value="1"/>
</dbReference>
<keyword evidence="1" id="KW-0732">Signal</keyword>
<evidence type="ECO:0000259" key="6">
    <source>
        <dbReference type="SMART" id="SM00089"/>
    </source>
</evidence>
<dbReference type="Pfam" id="PF00112">
    <property type="entry name" value="Peptidase_C1"/>
    <property type="match status" value="1"/>
</dbReference>
<dbReference type="RefSeq" id="WP_206720629.1">
    <property type="nucleotide sequence ID" value="NZ_CP071090.1"/>
</dbReference>
<dbReference type="InterPro" id="IPR035986">
    <property type="entry name" value="PKD_dom_sf"/>
</dbReference>
<feature type="compositionally biased region" description="Gly residues" evidence="5">
    <location>
        <begin position="404"/>
        <end position="426"/>
    </location>
</feature>
<feature type="domain" description="Calx-beta" evidence="7">
    <location>
        <begin position="904"/>
        <end position="1001"/>
    </location>
</feature>
<evidence type="ECO:0000256" key="3">
    <source>
        <dbReference type="ARBA" id="ARBA00022837"/>
    </source>
</evidence>
<dbReference type="PROSITE" id="PS00639">
    <property type="entry name" value="THIOL_PROTEASE_HIS"/>
    <property type="match status" value="1"/>
</dbReference>
<evidence type="ECO:0000256" key="4">
    <source>
        <dbReference type="ARBA" id="ARBA00023065"/>
    </source>
</evidence>
<dbReference type="SUPFAM" id="SSF54001">
    <property type="entry name" value="Cysteine proteinases"/>
    <property type="match status" value="1"/>
</dbReference>
<dbReference type="SMART" id="SM00237">
    <property type="entry name" value="Calx_beta"/>
    <property type="match status" value="3"/>
</dbReference>
<evidence type="ECO:0000256" key="1">
    <source>
        <dbReference type="ARBA" id="ARBA00022729"/>
    </source>
</evidence>
<dbReference type="Gene3D" id="2.60.40.10">
    <property type="entry name" value="Immunoglobulins"/>
    <property type="match status" value="2"/>
</dbReference>
<feature type="domain" description="Calx-beta" evidence="7">
    <location>
        <begin position="794"/>
        <end position="891"/>
    </location>
</feature>
<dbReference type="CDD" id="cd02619">
    <property type="entry name" value="Peptidase_C1"/>
    <property type="match status" value="1"/>
</dbReference>
<dbReference type="Pfam" id="PF03160">
    <property type="entry name" value="Calx-beta"/>
    <property type="match status" value="3"/>
</dbReference>
<dbReference type="SMART" id="SM00089">
    <property type="entry name" value="PKD"/>
    <property type="match status" value="1"/>
</dbReference>
<dbReference type="InterPro" id="IPR025660">
    <property type="entry name" value="Pept_his_AS"/>
</dbReference>
<dbReference type="InterPro" id="IPR038081">
    <property type="entry name" value="CalX-like_sf"/>
</dbReference>
<dbReference type="Gene3D" id="2.60.40.2810">
    <property type="match status" value="1"/>
</dbReference>
<keyword evidence="4" id="KW-0813">Transport</keyword>
<evidence type="ECO:0000313" key="8">
    <source>
        <dbReference type="EMBL" id="QSQ19041.1"/>
    </source>
</evidence>
<accession>A0ABX7NKS1</accession>
<dbReference type="InterPro" id="IPR022409">
    <property type="entry name" value="PKD/Chitinase_dom"/>
</dbReference>
<evidence type="ECO:0000313" key="9">
    <source>
        <dbReference type="Proteomes" id="UP000662747"/>
    </source>
</evidence>
<feature type="domain" description="PKD/Chitinase" evidence="6">
    <location>
        <begin position="543"/>
        <end position="636"/>
    </location>
</feature>
<feature type="region of interest" description="Disordered" evidence="5">
    <location>
        <begin position="404"/>
        <end position="432"/>
    </location>
</feature>
<reference evidence="8 9" key="1">
    <citation type="submission" date="2021-02" db="EMBL/GenBank/DDBJ databases">
        <title>De Novo genome assembly of isolated myxobacteria.</title>
        <authorList>
            <person name="Stevens D.C."/>
        </authorList>
    </citation>
    <scope>NUCLEOTIDE SEQUENCE [LARGE SCALE GENOMIC DNA]</scope>
    <source>
        <strain evidence="9">SCPEA02</strain>
    </source>
</reference>
<keyword evidence="9" id="KW-1185">Reference proteome</keyword>
<dbReference type="Gene3D" id="3.90.70.10">
    <property type="entry name" value="Cysteine proteinases"/>
    <property type="match status" value="1"/>
</dbReference>
<dbReference type="InterPro" id="IPR003644">
    <property type="entry name" value="Calx_beta"/>
</dbReference>
<evidence type="ECO:0000256" key="2">
    <source>
        <dbReference type="ARBA" id="ARBA00022737"/>
    </source>
</evidence>
<dbReference type="InterPro" id="IPR051171">
    <property type="entry name" value="CaCA"/>
</dbReference>
<dbReference type="Proteomes" id="UP000662747">
    <property type="component" value="Chromosome"/>
</dbReference>
<keyword evidence="2" id="KW-0677">Repeat</keyword>
<proteinExistence type="predicted"/>
<dbReference type="EMBL" id="CP071090">
    <property type="protein sequence ID" value="QSQ19041.1"/>
    <property type="molecule type" value="Genomic_DNA"/>
</dbReference>
<evidence type="ECO:0000256" key="5">
    <source>
        <dbReference type="SAM" id="MobiDB-lite"/>
    </source>
</evidence>
<sequence length="1242" mass="128623">MKPLTAREVERLRAEGHEVRRVLPNRIALERMNEVRRAKGQRELSVSTAAPVGEEVLGEGLLAPSGAASFTVLPSHVDNSALDYFPPIRSQGSIGSCVAWATTYYQLSHNVALQYGWDAKHNTDNTRLFSPKWTYNFINNGVDGGSYFWGAYSLLAAQGATSWATSPYDSNYTSWPVDAAVYRGALPFRTNPVQYVYYVSSPDGLQRVKELLANGYVLVYGTFINSWQNTYIKNDPSTPDDDAFVGKSITYWQNGYNGSHAMTIVGYDDTIWADINGNNVVDPGEKGALRVANSWGTGWNEGGFTWVAYDALKQASAVTGGPSTGRVGIFQSDLVYHLTVRPNYTPKLVAEVKVNHLKRSQLGLSLGISDVGFGMPVTTFQNAVAWADEGSGFLVGAGEQDAGLPGGQDAGQGGGRDAGEGGGGRDAGPVDPTVWSSTVISYTGGARAFNGSTQTAVDATFVFDFTDLLPAVLGEKRFLVKMTDSAVGDSAVLKSFRIVDVANGDWAVASLDAPLAVDVATGYAHVDYTRVNRPPVITSATPVGRVKLAPAGSVELAVLAQDADGQPLSYAWSVDGAPVGGNTSSFTYAPTVAGTHSVKVAVSDGVGGVASQYWAIALNSKPLANSPSATMTEDSTKVFALTAFDADGDLLTWTVVDPPAHGTLSGSLPSPLYRPELNYAGTDSFTFQAHDGMESSPLAVATVTVTPVNDAPTVRIASPAHGTNFAAPATVTVDVAASDVEGPVARVELYQGSTKLGEDTEAPFTFQLSGLVAGTYVLSAKAYDGSGAVTTSTSNYVYVVSPTVSVSASDATGAEPGTDIGRFTISRSGGLSGQVLTVRYDVTGTATAGADYTALSGSVTLAAGVNSVNVDVLPVDDAAVEGKETVVLTVAPDATYKLGTTVSGTVTLLDNELPVVTVSAYDPWSSEPGTDTGRFQVSRTGTTTSALTVRYALSGTAADTDYAALPGTVTIPAGATSAYVVLTPTDDALVEGKETVILTLQEDAAYQVHTSASATVSLLDDEQPVVTVTATDAEAAEPSDPGAFTVTRTGPTSAPLTVLFAVSGSASGTSDYQALATSVVIPEGAASAVVPVQPTDDVLVEGKEYVTVTLVADAAYQLASGNAASVYLFDDEKPELRITATDSAAGEANANGGLFTVTAVPAPKADLSIAYTVTGTATQGTDYAALTSPLILPTGATSVTLPVTPIDDAVKEGSETVVVTLTATTSYTVGTSSATVSIADND</sequence>
<keyword evidence="4" id="KW-0406">Ion transport</keyword>
<dbReference type="PANTHER" id="PTHR11878:SF65">
    <property type="entry name" value="NA_CA-EXCHANGE PROTEIN, ISOFORM G"/>
    <property type="match status" value="1"/>
</dbReference>
<name>A0ABX7NKS1_9BACT</name>
<keyword evidence="3" id="KW-0106">Calcium</keyword>
<organism evidence="8 9">
    <name type="scientific">Pyxidicoccus parkwayensis</name>
    <dbReference type="NCBI Taxonomy" id="2813578"/>
    <lineage>
        <taxon>Bacteria</taxon>
        <taxon>Pseudomonadati</taxon>
        <taxon>Myxococcota</taxon>
        <taxon>Myxococcia</taxon>
        <taxon>Myxococcales</taxon>
        <taxon>Cystobacterineae</taxon>
        <taxon>Myxococcaceae</taxon>
        <taxon>Pyxidicoccus</taxon>
    </lineage>
</organism>
<dbReference type="Pfam" id="PF17963">
    <property type="entry name" value="Big_9"/>
    <property type="match status" value="2"/>
</dbReference>
<feature type="domain" description="Calx-beta" evidence="7">
    <location>
        <begin position="1014"/>
        <end position="1111"/>
    </location>
</feature>
<gene>
    <name evidence="8" type="ORF">JY651_27230</name>
</gene>
<protein>
    <submittedName>
        <fullName evidence="8">PKD domain-containing protein</fullName>
    </submittedName>
</protein>
<dbReference type="InterPro" id="IPR038765">
    <property type="entry name" value="Papain-like_cys_pep_sf"/>
</dbReference>
<evidence type="ECO:0000259" key="7">
    <source>
        <dbReference type="SMART" id="SM00237"/>
    </source>
</evidence>
<dbReference type="InterPro" id="IPR000668">
    <property type="entry name" value="Peptidase_C1A_C"/>
</dbReference>
<dbReference type="PANTHER" id="PTHR11878">
    <property type="entry name" value="SODIUM/CALCIUM EXCHANGER"/>
    <property type="match status" value="1"/>
</dbReference>
<dbReference type="Gene3D" id="2.60.40.2030">
    <property type="match status" value="4"/>
</dbReference>
<dbReference type="SUPFAM" id="SSF49299">
    <property type="entry name" value="PKD domain"/>
    <property type="match status" value="1"/>
</dbReference>